<dbReference type="EMBL" id="JPMI01000055">
    <property type="protein sequence ID" value="KFA93367.1"/>
    <property type="molecule type" value="Genomic_DNA"/>
</dbReference>
<dbReference type="RefSeq" id="WP_043392272.1">
    <property type="nucleotide sequence ID" value="NZ_JPMI01000055.1"/>
</dbReference>
<dbReference type="Gene3D" id="3.30.1050.10">
    <property type="entry name" value="SCP2 sterol-binding domain"/>
    <property type="match status" value="1"/>
</dbReference>
<reference evidence="2 3" key="1">
    <citation type="submission" date="2014-07" db="EMBL/GenBank/DDBJ databases">
        <title>Draft Genome Sequence of Gephyronic Acid Producer, Cystobacter violaceus Strain Cb vi76.</title>
        <authorList>
            <person name="Stevens D.C."/>
            <person name="Young J."/>
            <person name="Carmichael R."/>
            <person name="Tan J."/>
            <person name="Taylor R.E."/>
        </authorList>
    </citation>
    <scope>NUCLEOTIDE SEQUENCE [LARGE SCALE GENOMIC DNA]</scope>
    <source>
        <strain evidence="2 3">Cb vi76</strain>
    </source>
</reference>
<organism evidence="2 3">
    <name type="scientific">Archangium violaceum Cb vi76</name>
    <dbReference type="NCBI Taxonomy" id="1406225"/>
    <lineage>
        <taxon>Bacteria</taxon>
        <taxon>Pseudomonadati</taxon>
        <taxon>Myxococcota</taxon>
        <taxon>Myxococcia</taxon>
        <taxon>Myxococcales</taxon>
        <taxon>Cystobacterineae</taxon>
        <taxon>Archangiaceae</taxon>
        <taxon>Archangium</taxon>
    </lineage>
</organism>
<dbReference type="SUPFAM" id="SSF55718">
    <property type="entry name" value="SCP-like"/>
    <property type="match status" value="1"/>
</dbReference>
<dbReference type="PANTHER" id="PTHR37817">
    <property type="entry name" value="N-ACETYLTRANSFERASE EIS"/>
    <property type="match status" value="1"/>
</dbReference>
<evidence type="ECO:0000313" key="3">
    <source>
        <dbReference type="Proteomes" id="UP000028547"/>
    </source>
</evidence>
<sequence length="396" mass="43706">MDTTVPDFGPPQGEREHTAAADIWAQAFALAPEDARGWHKKIEAGEARMCVLREGGSVAATIVLIPMGQWFNGRRVPMVGIGGVGVAPERRGQGTATRLMRTALRELRSQGAPLASLYPATQPLYRRVGFEQSGSRQEIRVRLHGLDFQERTLALRPVTEADVPALRDVYRRYAQRQQGWIDRTAYTWNRVTHPRGETAYGYLVEGRAGIEGYVYLTRRLVSQGLVQELNLTDIVALTPAAGRRLLSFLGDHRSMAQEVVWRGGPADPLLFQLREQTYEVKHLFHWMLRLLDVPAALQARGYPAGLSGALHLEVEDDLFPENHGRFVLEVENGEAEVRRGGDGDVKLHVRALAPLYSGFLSPAALQGAGALEADESSLRTAAAIFSGPPPAMPDMY</sequence>
<proteinExistence type="predicted"/>
<dbReference type="AlphaFoldDB" id="A0A084SY32"/>
<dbReference type="InterPro" id="IPR036527">
    <property type="entry name" value="SCP2_sterol-bd_dom_sf"/>
</dbReference>
<evidence type="ECO:0000313" key="2">
    <source>
        <dbReference type="EMBL" id="KFA93367.1"/>
    </source>
</evidence>
<feature type="domain" description="N-acetyltransferase" evidence="1">
    <location>
        <begin position="3"/>
        <end position="162"/>
    </location>
</feature>
<keyword evidence="2" id="KW-0808">Transferase</keyword>
<dbReference type="PANTHER" id="PTHR37817:SF1">
    <property type="entry name" value="N-ACETYLTRANSFERASE EIS"/>
    <property type="match status" value="1"/>
</dbReference>
<dbReference type="Pfam" id="PF13527">
    <property type="entry name" value="Acetyltransf_9"/>
    <property type="match status" value="1"/>
</dbReference>
<gene>
    <name evidence="2" type="ORF">Q664_09250</name>
</gene>
<dbReference type="PROSITE" id="PS51186">
    <property type="entry name" value="GNAT"/>
    <property type="match status" value="1"/>
</dbReference>
<dbReference type="InterPro" id="IPR016181">
    <property type="entry name" value="Acyl_CoA_acyltransferase"/>
</dbReference>
<dbReference type="InterPro" id="IPR000182">
    <property type="entry name" value="GNAT_dom"/>
</dbReference>
<dbReference type="GO" id="GO:0030649">
    <property type="term" value="P:aminoglycoside antibiotic catabolic process"/>
    <property type="evidence" value="ECO:0007669"/>
    <property type="project" value="TreeGrafter"/>
</dbReference>
<comment type="caution">
    <text evidence="2">The sequence shown here is derived from an EMBL/GenBank/DDBJ whole genome shotgun (WGS) entry which is preliminary data.</text>
</comment>
<accession>A0A084SY32</accession>
<name>A0A084SY32_9BACT</name>
<evidence type="ECO:0000259" key="1">
    <source>
        <dbReference type="PROSITE" id="PS51186"/>
    </source>
</evidence>
<dbReference type="Pfam" id="PF13530">
    <property type="entry name" value="SCP2_2"/>
    <property type="match status" value="1"/>
</dbReference>
<dbReference type="GO" id="GO:0034069">
    <property type="term" value="F:aminoglycoside N-acetyltransferase activity"/>
    <property type="evidence" value="ECO:0007669"/>
    <property type="project" value="TreeGrafter"/>
</dbReference>
<dbReference type="InterPro" id="IPR041380">
    <property type="entry name" value="Acetyltransf_17"/>
</dbReference>
<dbReference type="InterPro" id="IPR025559">
    <property type="entry name" value="Eis_dom"/>
</dbReference>
<dbReference type="Gene3D" id="3.40.630.30">
    <property type="match status" value="2"/>
</dbReference>
<protein>
    <submittedName>
        <fullName evidence="2">Acetyltransferase</fullName>
    </submittedName>
</protein>
<dbReference type="CDD" id="cd04301">
    <property type="entry name" value="NAT_SF"/>
    <property type="match status" value="1"/>
</dbReference>
<dbReference type="SUPFAM" id="SSF55729">
    <property type="entry name" value="Acyl-CoA N-acyltransferases (Nat)"/>
    <property type="match status" value="1"/>
</dbReference>
<dbReference type="InterPro" id="IPR051554">
    <property type="entry name" value="Acetyltransferase_Eis"/>
</dbReference>
<dbReference type="Proteomes" id="UP000028547">
    <property type="component" value="Unassembled WGS sequence"/>
</dbReference>
<dbReference type="Pfam" id="PF17668">
    <property type="entry name" value="Acetyltransf_17"/>
    <property type="match status" value="1"/>
</dbReference>